<dbReference type="InterPro" id="IPR001123">
    <property type="entry name" value="LeuE-type"/>
</dbReference>
<keyword evidence="2" id="KW-1003">Cell membrane</keyword>
<dbReference type="EMBL" id="AEJF01000236">
    <property type="protein sequence ID" value="KLU20923.1"/>
    <property type="molecule type" value="Genomic_DNA"/>
</dbReference>
<dbReference type="GO" id="GO:0015171">
    <property type="term" value="F:amino acid transmembrane transporter activity"/>
    <property type="evidence" value="ECO:0007669"/>
    <property type="project" value="TreeGrafter"/>
</dbReference>
<evidence type="ECO:0000256" key="2">
    <source>
        <dbReference type="ARBA" id="ARBA00022475"/>
    </source>
</evidence>
<organism evidence="7 8">
    <name type="scientific">Caballeronia mineralivorans PML1(12)</name>
    <dbReference type="NCBI Taxonomy" id="908627"/>
    <lineage>
        <taxon>Bacteria</taxon>
        <taxon>Pseudomonadati</taxon>
        <taxon>Pseudomonadota</taxon>
        <taxon>Betaproteobacteria</taxon>
        <taxon>Burkholderiales</taxon>
        <taxon>Burkholderiaceae</taxon>
        <taxon>Caballeronia</taxon>
    </lineage>
</organism>
<proteinExistence type="predicted"/>
<keyword evidence="8" id="KW-1185">Reference proteome</keyword>
<dbReference type="PATRIC" id="fig|908627.4.peg.8721"/>
<comment type="subcellular location">
    <subcellularLocation>
        <location evidence="1">Cell membrane</location>
        <topology evidence="1">Multi-pass membrane protein</topology>
    </subcellularLocation>
</comment>
<dbReference type="PANTHER" id="PTHR30086:SF20">
    <property type="entry name" value="ARGININE EXPORTER PROTEIN ARGO-RELATED"/>
    <property type="match status" value="1"/>
</dbReference>
<feature type="transmembrane region" description="Helical" evidence="6">
    <location>
        <begin position="69"/>
        <end position="90"/>
    </location>
</feature>
<keyword evidence="5 6" id="KW-0472">Membrane</keyword>
<evidence type="ECO:0000313" key="8">
    <source>
        <dbReference type="Proteomes" id="UP000035963"/>
    </source>
</evidence>
<accession>A0A0J1FMG8</accession>
<feature type="transmembrane region" description="Helical" evidence="6">
    <location>
        <begin position="37"/>
        <end position="62"/>
    </location>
</feature>
<dbReference type="PANTHER" id="PTHR30086">
    <property type="entry name" value="ARGININE EXPORTER PROTEIN ARGO"/>
    <property type="match status" value="1"/>
</dbReference>
<dbReference type="AlphaFoldDB" id="A0A0J1FMG8"/>
<dbReference type="PIRSF" id="PIRSF006324">
    <property type="entry name" value="LeuE"/>
    <property type="match status" value="1"/>
</dbReference>
<evidence type="ECO:0000256" key="4">
    <source>
        <dbReference type="ARBA" id="ARBA00022989"/>
    </source>
</evidence>
<feature type="transmembrane region" description="Helical" evidence="6">
    <location>
        <begin position="141"/>
        <end position="171"/>
    </location>
</feature>
<dbReference type="Proteomes" id="UP000035963">
    <property type="component" value="Unassembled WGS sequence"/>
</dbReference>
<reference evidence="7 8" key="1">
    <citation type="journal article" date="2015" name="Genome Announc.">
        <title>Draft Genome Sequence of Burkholderia sp. Strain PML1(12), an Ectomycorrhizosphere-Inhabiting Bacterium with Effective Mineral-Weathering Ability.</title>
        <authorList>
            <person name="Uroz S."/>
            <person name="Oger P."/>
        </authorList>
    </citation>
    <scope>NUCLEOTIDE SEQUENCE [LARGE SCALE GENOMIC DNA]</scope>
    <source>
        <strain evidence="8">PML1(12)</strain>
    </source>
</reference>
<dbReference type="Pfam" id="PF01810">
    <property type="entry name" value="LysE"/>
    <property type="match status" value="1"/>
</dbReference>
<keyword evidence="3 6" id="KW-0812">Transmembrane</keyword>
<comment type="caution">
    <text evidence="7">The sequence shown here is derived from an EMBL/GenBank/DDBJ whole genome shotgun (WGS) entry which is preliminary data.</text>
</comment>
<gene>
    <name evidence="7" type="ORF">EOS_38940</name>
</gene>
<evidence type="ECO:0000313" key="7">
    <source>
        <dbReference type="EMBL" id="KLU20923.1"/>
    </source>
</evidence>
<evidence type="ECO:0000256" key="6">
    <source>
        <dbReference type="SAM" id="Phobius"/>
    </source>
</evidence>
<evidence type="ECO:0000256" key="1">
    <source>
        <dbReference type="ARBA" id="ARBA00004651"/>
    </source>
</evidence>
<evidence type="ECO:0000256" key="5">
    <source>
        <dbReference type="ARBA" id="ARBA00023136"/>
    </source>
</evidence>
<dbReference type="GO" id="GO:0005886">
    <property type="term" value="C:plasma membrane"/>
    <property type="evidence" value="ECO:0007669"/>
    <property type="project" value="UniProtKB-SubCell"/>
</dbReference>
<name>A0A0J1FMG8_9BURK</name>
<sequence length="208" mass="21689">MMSLIPFLIAATVLAITPGPGIAYVVARTVAGGRTEGLASCFGTAMGGLLHVLAASFGLSLLIARSAMLFSLVKYIGAAYLVYLGIRMLLRKDQPLTVERVASQGARRALCEGILVEALNVKTALFFLAFLPQFAAPGQPLIAQLVMLGSICVVLNTLVDVIAVFAAARLLKSSTARAARARLLTRTSGIVMLSLGAYLALAGRAPSV</sequence>
<keyword evidence="4 6" id="KW-1133">Transmembrane helix</keyword>
<evidence type="ECO:0000256" key="3">
    <source>
        <dbReference type="ARBA" id="ARBA00022692"/>
    </source>
</evidence>
<protein>
    <submittedName>
        <fullName evidence="7">RhtB family transporter</fullName>
    </submittedName>
</protein>
<feature type="transmembrane region" description="Helical" evidence="6">
    <location>
        <begin position="183"/>
        <end position="201"/>
    </location>
</feature>